<dbReference type="Pfam" id="PF08486">
    <property type="entry name" value="SpoIID"/>
    <property type="match status" value="1"/>
</dbReference>
<evidence type="ECO:0000313" key="2">
    <source>
        <dbReference type="EMBL" id="GAH82759.1"/>
    </source>
</evidence>
<dbReference type="InterPro" id="IPR013693">
    <property type="entry name" value="SpoIID/LytB_N"/>
</dbReference>
<evidence type="ECO:0000259" key="1">
    <source>
        <dbReference type="Pfam" id="PF08486"/>
    </source>
</evidence>
<feature type="domain" description="Sporulation stage II protein D amidase enhancer LytB N-terminal" evidence="1">
    <location>
        <begin position="132"/>
        <end position="173"/>
    </location>
</feature>
<reference evidence="2" key="1">
    <citation type="journal article" date="2014" name="Front. Microbiol.">
        <title>High frequency of phylogenetically diverse reductive dehalogenase-homologous genes in deep subseafloor sedimentary metagenomes.</title>
        <authorList>
            <person name="Kawai M."/>
            <person name="Futagami T."/>
            <person name="Toyoda A."/>
            <person name="Takaki Y."/>
            <person name="Nishi S."/>
            <person name="Hori S."/>
            <person name="Arai W."/>
            <person name="Tsubouchi T."/>
            <person name="Morono Y."/>
            <person name="Uchiyama I."/>
            <person name="Ito T."/>
            <person name="Fujiyama A."/>
            <person name="Inagaki F."/>
            <person name="Takami H."/>
        </authorList>
    </citation>
    <scope>NUCLEOTIDE SEQUENCE</scope>
    <source>
        <strain evidence="2">Expedition CK06-06</strain>
    </source>
</reference>
<feature type="non-terminal residue" evidence="2">
    <location>
        <position position="173"/>
    </location>
</feature>
<dbReference type="AlphaFoldDB" id="X1JWX0"/>
<protein>
    <recommendedName>
        <fullName evidence="1">Sporulation stage II protein D amidase enhancer LytB N-terminal domain-containing protein</fullName>
    </recommendedName>
</protein>
<organism evidence="2">
    <name type="scientific">marine sediment metagenome</name>
    <dbReference type="NCBI Taxonomy" id="412755"/>
    <lineage>
        <taxon>unclassified sequences</taxon>
        <taxon>metagenomes</taxon>
        <taxon>ecological metagenomes</taxon>
    </lineage>
</organism>
<sequence>MDKINIEKAKKFFLFLGICIFSLLISTSNILGAEKQPILRVGIFLNQAEINIGGDGSFKICNLKSNNLISEERNKIVKLLPHDKGIEILGKGVYSGPIRIIPVGSTKVIVIVNGQKYRYRGIMEADIDKEYRKLNVINIIGIEEYLYGVLKKEISPRWPAEALKAQAVAARTF</sequence>
<dbReference type="EMBL" id="BARU01038266">
    <property type="protein sequence ID" value="GAH82759.1"/>
    <property type="molecule type" value="Genomic_DNA"/>
</dbReference>
<comment type="caution">
    <text evidence="2">The sequence shown here is derived from an EMBL/GenBank/DDBJ whole genome shotgun (WGS) entry which is preliminary data.</text>
</comment>
<proteinExistence type="predicted"/>
<name>X1JWX0_9ZZZZ</name>
<gene>
    <name evidence="2" type="ORF">S03H2_59503</name>
</gene>
<accession>X1JWX0</accession>